<dbReference type="PANTHER" id="PTHR24201">
    <property type="entry name" value="ANK_REP_REGION DOMAIN-CONTAINING PROTEIN"/>
    <property type="match status" value="1"/>
</dbReference>
<dbReference type="SMART" id="SM00248">
    <property type="entry name" value="ANK"/>
    <property type="match status" value="3"/>
</dbReference>
<evidence type="ECO:0000256" key="2">
    <source>
        <dbReference type="ARBA" id="ARBA00023043"/>
    </source>
</evidence>
<feature type="repeat" description="ANK" evidence="3">
    <location>
        <begin position="72"/>
        <end position="104"/>
    </location>
</feature>
<evidence type="ECO:0000313" key="4">
    <source>
        <dbReference type="EMBL" id="NUZ04564.1"/>
    </source>
</evidence>
<proteinExistence type="predicted"/>
<name>A0A7Y6TUZ6_9BURK</name>
<evidence type="ECO:0000256" key="1">
    <source>
        <dbReference type="ARBA" id="ARBA00022737"/>
    </source>
</evidence>
<evidence type="ECO:0000256" key="3">
    <source>
        <dbReference type="PROSITE-ProRule" id="PRU00023"/>
    </source>
</evidence>
<keyword evidence="1" id="KW-0677">Repeat</keyword>
<dbReference type="Gene3D" id="1.25.40.20">
    <property type="entry name" value="Ankyrin repeat-containing domain"/>
    <property type="match status" value="1"/>
</dbReference>
<dbReference type="Pfam" id="PF12796">
    <property type="entry name" value="Ank_2"/>
    <property type="match status" value="1"/>
</dbReference>
<dbReference type="PROSITE" id="PS50297">
    <property type="entry name" value="ANK_REP_REGION"/>
    <property type="match status" value="1"/>
</dbReference>
<gene>
    <name evidence="4" type="ORF">HQN59_02210</name>
</gene>
<comment type="caution">
    <text evidence="4">The sequence shown here is derived from an EMBL/GenBank/DDBJ whole genome shotgun (WGS) entry which is preliminary data.</text>
</comment>
<keyword evidence="5" id="KW-1185">Reference proteome</keyword>
<dbReference type="EMBL" id="JABWMJ010000001">
    <property type="protein sequence ID" value="NUZ04564.1"/>
    <property type="molecule type" value="Genomic_DNA"/>
</dbReference>
<evidence type="ECO:0000313" key="5">
    <source>
        <dbReference type="Proteomes" id="UP000529637"/>
    </source>
</evidence>
<organism evidence="4 5">
    <name type="scientific">Piscinibacter koreensis</name>
    <dbReference type="NCBI Taxonomy" id="2742824"/>
    <lineage>
        <taxon>Bacteria</taxon>
        <taxon>Pseudomonadati</taxon>
        <taxon>Pseudomonadota</taxon>
        <taxon>Betaproteobacteria</taxon>
        <taxon>Burkholderiales</taxon>
        <taxon>Sphaerotilaceae</taxon>
        <taxon>Piscinibacter</taxon>
    </lineage>
</organism>
<dbReference type="Proteomes" id="UP000529637">
    <property type="component" value="Unassembled WGS sequence"/>
</dbReference>
<reference evidence="4 5" key="1">
    <citation type="submission" date="2020-06" db="EMBL/GenBank/DDBJ databases">
        <title>Schlegella sp. ID0723 isolated from air conditioner.</title>
        <authorList>
            <person name="Kim D.Y."/>
            <person name="Kim D.-U."/>
        </authorList>
    </citation>
    <scope>NUCLEOTIDE SEQUENCE [LARGE SCALE GENOMIC DNA]</scope>
    <source>
        <strain evidence="4 5">ID0723</strain>
    </source>
</reference>
<dbReference type="PROSITE" id="PS50088">
    <property type="entry name" value="ANK_REPEAT"/>
    <property type="match status" value="1"/>
</dbReference>
<protein>
    <submittedName>
        <fullName evidence="4">Ankyrin repeat domain-containing protein</fullName>
    </submittedName>
</protein>
<keyword evidence="2 3" id="KW-0040">ANK repeat</keyword>
<accession>A0A7Y6TUZ6</accession>
<sequence length="129" mass="12983">MIRNHFMADTDPLQILKKLLAGAAVAVAVGAPLTGASAAPAVPIVQAAANGDMPALLALLDAGADPNARGTGGRTALMEAARAGRFAIVRALLVHGADKALADDAGRTAFDEAVARGHVDLIALLRDAE</sequence>
<dbReference type="InterPro" id="IPR002110">
    <property type="entry name" value="Ankyrin_rpt"/>
</dbReference>
<dbReference type="InterPro" id="IPR050776">
    <property type="entry name" value="Ank_Repeat/CDKN_Inhibitor"/>
</dbReference>
<dbReference type="AlphaFoldDB" id="A0A7Y6TUZ6"/>
<dbReference type="InterPro" id="IPR036770">
    <property type="entry name" value="Ankyrin_rpt-contain_sf"/>
</dbReference>
<dbReference type="SUPFAM" id="SSF48403">
    <property type="entry name" value="Ankyrin repeat"/>
    <property type="match status" value="1"/>
</dbReference>